<gene>
    <name evidence="7" type="primary">YLS2_6</name>
    <name evidence="7" type="ORF">PIB30_087578</name>
</gene>
<keyword evidence="3" id="KW-0597">Phosphoprotein</keyword>
<evidence type="ECO:0000256" key="2">
    <source>
        <dbReference type="ARBA" id="ARBA00009191"/>
    </source>
</evidence>
<dbReference type="PANTHER" id="PTHR10426">
    <property type="entry name" value="STRICTOSIDINE SYNTHASE-RELATED"/>
    <property type="match status" value="1"/>
</dbReference>
<name>A0ABU6RTC9_9FABA</name>
<evidence type="ECO:0000259" key="6">
    <source>
        <dbReference type="Pfam" id="PF03088"/>
    </source>
</evidence>
<accession>A0ABU6RTC9</accession>
<evidence type="ECO:0000256" key="1">
    <source>
        <dbReference type="ARBA" id="ARBA00004116"/>
    </source>
</evidence>
<protein>
    <submittedName>
        <fullName evidence="7">Yls2-like</fullName>
    </submittedName>
</protein>
<proteinExistence type="inferred from homology"/>
<organism evidence="7 8">
    <name type="scientific">Stylosanthes scabra</name>
    <dbReference type="NCBI Taxonomy" id="79078"/>
    <lineage>
        <taxon>Eukaryota</taxon>
        <taxon>Viridiplantae</taxon>
        <taxon>Streptophyta</taxon>
        <taxon>Embryophyta</taxon>
        <taxon>Tracheophyta</taxon>
        <taxon>Spermatophyta</taxon>
        <taxon>Magnoliopsida</taxon>
        <taxon>eudicotyledons</taxon>
        <taxon>Gunneridae</taxon>
        <taxon>Pentapetalae</taxon>
        <taxon>rosids</taxon>
        <taxon>fabids</taxon>
        <taxon>Fabales</taxon>
        <taxon>Fabaceae</taxon>
        <taxon>Papilionoideae</taxon>
        <taxon>50 kb inversion clade</taxon>
        <taxon>dalbergioids sensu lato</taxon>
        <taxon>Dalbergieae</taxon>
        <taxon>Pterocarpus clade</taxon>
        <taxon>Stylosanthes</taxon>
    </lineage>
</organism>
<keyword evidence="4" id="KW-0926">Vacuole</keyword>
<evidence type="ECO:0000313" key="7">
    <source>
        <dbReference type="EMBL" id="MED6127376.1"/>
    </source>
</evidence>
<dbReference type="PANTHER" id="PTHR10426:SF88">
    <property type="entry name" value="ADIPOCYTE PLASMA MEMBRANE-ASSOCIATED PROTEIN HEMOMUCIN-RELATED"/>
    <property type="match status" value="1"/>
</dbReference>
<comment type="subcellular location">
    <subcellularLocation>
        <location evidence="1">Vacuole</location>
    </subcellularLocation>
</comment>
<dbReference type="Gene3D" id="2.120.10.30">
    <property type="entry name" value="TolB, C-terminal domain"/>
    <property type="match status" value="1"/>
</dbReference>
<evidence type="ECO:0000313" key="8">
    <source>
        <dbReference type="Proteomes" id="UP001341840"/>
    </source>
</evidence>
<comment type="similarity">
    <text evidence="2">Belongs to the strictosidine synthase family.</text>
</comment>
<feature type="domain" description="Strictosidine synthase conserved region" evidence="6">
    <location>
        <begin position="1"/>
        <end position="49"/>
    </location>
</feature>
<dbReference type="InterPro" id="IPR018119">
    <property type="entry name" value="Strictosidine_synth_cons-reg"/>
</dbReference>
<keyword evidence="5" id="KW-0325">Glycoprotein</keyword>
<evidence type="ECO:0000256" key="3">
    <source>
        <dbReference type="ARBA" id="ARBA00022553"/>
    </source>
</evidence>
<evidence type="ECO:0000256" key="4">
    <source>
        <dbReference type="ARBA" id="ARBA00022554"/>
    </source>
</evidence>
<dbReference type="Proteomes" id="UP001341840">
    <property type="component" value="Unassembled WGS sequence"/>
</dbReference>
<reference evidence="7 8" key="1">
    <citation type="journal article" date="2023" name="Plants (Basel)">
        <title>Bridging the Gap: Combining Genomics and Transcriptomics Approaches to Understand Stylosanthes scabra, an Orphan Legume from the Brazilian Caatinga.</title>
        <authorList>
            <person name="Ferreira-Neto J.R.C."/>
            <person name="da Silva M.D."/>
            <person name="Binneck E."/>
            <person name="de Melo N.F."/>
            <person name="da Silva R.H."/>
            <person name="de Melo A.L.T.M."/>
            <person name="Pandolfi V."/>
            <person name="Bustamante F.O."/>
            <person name="Brasileiro-Vidal A.C."/>
            <person name="Benko-Iseppon A.M."/>
        </authorList>
    </citation>
    <scope>NUCLEOTIDE SEQUENCE [LARGE SCALE GENOMIC DNA]</scope>
    <source>
        <tissue evidence="7">Leaves</tissue>
    </source>
</reference>
<dbReference type="EMBL" id="JASCZI010031757">
    <property type="protein sequence ID" value="MED6127376.1"/>
    <property type="molecule type" value="Genomic_DNA"/>
</dbReference>
<sequence length="179" mass="20105">MSYNPTTKETKVLAHDLYFPNGVAVSPDQQFVIFCETPLLKCKKYYIEGPKKGSIDQFCDDIPGYPDNIHYDGEGHYWIGLVSGLNPQLDVIFRYPLIRKAMGIFAKYVMNPRRFLAKNGGVIAVDLEGKLSSHYSDPKLALASGIKIGNHIYCGSLVYPFILRLDVKKYPAIISSHQS</sequence>
<dbReference type="Pfam" id="PF03088">
    <property type="entry name" value="Str_synth"/>
    <property type="match status" value="1"/>
</dbReference>
<dbReference type="SUPFAM" id="SSF63829">
    <property type="entry name" value="Calcium-dependent phosphotriesterase"/>
    <property type="match status" value="1"/>
</dbReference>
<dbReference type="InterPro" id="IPR011042">
    <property type="entry name" value="6-blade_b-propeller_TolB-like"/>
</dbReference>
<keyword evidence="8" id="KW-1185">Reference proteome</keyword>
<evidence type="ECO:0000256" key="5">
    <source>
        <dbReference type="ARBA" id="ARBA00023180"/>
    </source>
</evidence>
<comment type="caution">
    <text evidence="7">The sequence shown here is derived from an EMBL/GenBank/DDBJ whole genome shotgun (WGS) entry which is preliminary data.</text>
</comment>